<dbReference type="Pfam" id="PF02836">
    <property type="entry name" value="Glyco_hydro_2_C"/>
    <property type="match status" value="1"/>
</dbReference>
<dbReference type="Gene3D" id="3.20.20.80">
    <property type="entry name" value="Glycosidases"/>
    <property type="match status" value="1"/>
</dbReference>
<dbReference type="Gene3D" id="1.10.287.1490">
    <property type="match status" value="1"/>
</dbReference>
<dbReference type="RefSeq" id="WP_248834753.1">
    <property type="nucleotide sequence ID" value="NZ_JAJEQE010000005.1"/>
</dbReference>
<dbReference type="Gene3D" id="2.60.40.680">
    <property type="match status" value="1"/>
</dbReference>
<keyword evidence="4" id="KW-0175">Coiled coil</keyword>
<keyword evidence="8" id="KW-1185">Reference proteome</keyword>
<evidence type="ECO:0000256" key="1">
    <source>
        <dbReference type="ARBA" id="ARBA00007401"/>
    </source>
</evidence>
<comment type="caution">
    <text evidence="7">The sequence shown here is derived from an EMBL/GenBank/DDBJ whole genome shotgun (WGS) entry which is preliminary data.</text>
</comment>
<dbReference type="InterPro" id="IPR006103">
    <property type="entry name" value="Glyco_hydro_2_cat"/>
</dbReference>
<evidence type="ECO:0000256" key="2">
    <source>
        <dbReference type="ARBA" id="ARBA00022801"/>
    </source>
</evidence>
<evidence type="ECO:0000313" key="8">
    <source>
        <dbReference type="Proteomes" id="UP001299235"/>
    </source>
</evidence>
<evidence type="ECO:0000313" key="7">
    <source>
        <dbReference type="EMBL" id="MCC2148177.1"/>
    </source>
</evidence>
<dbReference type="PANTHER" id="PTHR42732">
    <property type="entry name" value="BETA-GALACTOSIDASE"/>
    <property type="match status" value="1"/>
</dbReference>
<dbReference type="InterPro" id="IPR013222">
    <property type="entry name" value="Glyco_hyd_98_carb-bd"/>
</dbReference>
<dbReference type="InterPro" id="IPR017853">
    <property type="entry name" value="GH"/>
</dbReference>
<feature type="domain" description="Glycosyl hydrolase family 98 putative carbohydrate-binding module" evidence="6">
    <location>
        <begin position="1608"/>
        <end position="1775"/>
    </location>
</feature>
<dbReference type="InterPro" id="IPR006104">
    <property type="entry name" value="Glyco_hydro_2_N"/>
</dbReference>
<keyword evidence="2" id="KW-0378">Hydrolase</keyword>
<gene>
    <name evidence="7" type="ORF">LKD42_02745</name>
</gene>
<dbReference type="Pfam" id="PF16355">
    <property type="entry name" value="DUF4982"/>
    <property type="match status" value="1"/>
</dbReference>
<dbReference type="InterPro" id="IPR006102">
    <property type="entry name" value="Ig-like_GH2"/>
</dbReference>
<dbReference type="Gene3D" id="2.60.40.10">
    <property type="entry name" value="Immunoglobulins"/>
    <property type="match status" value="3"/>
</dbReference>
<dbReference type="InterPro" id="IPR013783">
    <property type="entry name" value="Ig-like_fold"/>
</dbReference>
<dbReference type="PANTHER" id="PTHR42732:SF1">
    <property type="entry name" value="BETA-MANNOSIDASE"/>
    <property type="match status" value="1"/>
</dbReference>
<evidence type="ECO:0000256" key="3">
    <source>
        <dbReference type="ARBA" id="ARBA00023295"/>
    </source>
</evidence>
<keyword evidence="3" id="KW-0326">Glycosidase</keyword>
<dbReference type="InterPro" id="IPR038637">
    <property type="entry name" value="NPCBM_sf"/>
</dbReference>
<evidence type="ECO:0000256" key="5">
    <source>
        <dbReference type="SAM" id="SignalP"/>
    </source>
</evidence>
<keyword evidence="5" id="KW-0732">Signal</keyword>
<dbReference type="Proteomes" id="UP001299235">
    <property type="component" value="Unassembled WGS sequence"/>
</dbReference>
<sequence length="2149" mass="233813">MKEHRQLRKFWSFLLAFAMVFTTAVGNIGPVVMAADDDTFVEVTVPNGDFESGETAWTFTGDIQNLDYYWKLFQSAAMTNNQTTMYEVCSKKNTSVTKTYKCSQTVKGLVPGTYKASIDATGGNDPGTHTTTLTAGGKSVAVTPNKWNEWVTYTTDMFEVGEDGTCEISIDSTVTGQYLDMDNVKLYRKSEAGPKTVDKVADITKKVIVGSTFTAPTQATVLYTDGTNALFDVTWNSDELAKVDTKTAGRTFTVNGTVTVEGTAYDAVMNVEVLDASGLVQEVPEGSLGSVDFDANWQFYLATRTPKVADGGFAAAGVKDAGDYTTDEIVDPSFNDLGWRTVDVPHDFSIEGEKVKSSSDAQAYLEGGLGYYRKRFTVPASMSGNKTISLDFEGVYQNSVVYLNGEKIGSYPSGYTGFALDITKKVKYGEENVLVVKVQNMSPSGRWYTGSGIIRPVHLLIDNQAHFNRNGITLTTPTLEDDYTASKTGALNIEATGYSDSTNSNVYMEVTVLDADGKEVAKKSTEKTAINPSTAFTLSLKDRDAVEVSNVNLWYPWNLGTPYLYKVKVDLYQEINGSSDGYQLIDTEETEYGFRWVKVKETTNDPTSGGLYVNGQYTKVQGVDLHHDSGALGAASYSDAYDREFDKLMAMGVNAYRTSHCSPSKQAIEVCRRKGILVVEEAFDGWGKAKATYDFGNFFFQEVPSDWAGLKPNGYTQLPTPGVNYDGAKLTWSDWVVQEMVNRDKNEPSVIAWSIGNEVRGVGSQPSWYDVSKYDLLGVNPKGMNEYTEAVRLMGNVNAADGTRYVLMGGDQERSVPAANKVWGYVNQVLDGYGLNYNTAKSVDGLISRYAIGDGTLLEKATKTFFFESESSSQTSSRGVYLDPQFTNTGINQTPGKRGGSNYDNDFASWTMSNEYGLKKDRDRKSFIGQFIWTGFDYLGEPTPYSVYPVGVSSFGTIDTAGFAKDSFYLYQSQWTSTPMVHLLPTNWDQWHDGEEVEVWVNTNQPSAELFLNGESLGKKSFDEKETAYGKKYYETSEKTQDDKTWGDSTNPGGYTSNGAVLDDGELNSGKLHLTWKVPYQAGTLEVKAYDKNGKMVATDSVSTSSTPYTISAVADKTVLKADGTSLSYVECTVVDENGNMVPDADNLVKFAVSGKASIVGVDNGKQESAELYKYDNVDKSSYSERMAYNGKVLVILKSEKEAGDALLTISSDNLKTTQVALKVTADGTGDAPKAAEVTGTEKSVDAVNVTVPTGMSVTLPSVVKVNYTGSAGDYSLLKKVTWSEVKDGKAEGTIEGSKLTAQAAITESDDAATDVELAAGKASATASFTGSDKNYPQNMLDGNDSTSWTNAYSRGASVLLPANSASRKNEYVEFDWEEAQVLNQITLNFKESRYCAIPKVLEAQYWNGADWAPVSAQSTVKESGAPAVMQFKPVYTTKVRVYMENATPYTTSGNMEITEASVKLSTEKLGARLVLEGEDAVVQGKNLTMNAKLANLSSDNLLGEVSFGVSYDADVFEAPTVALNDGIEGTLTSTEADGKILYTLKNEAGIPASTSDFATITMKAKADAQPGSYSVGLENVTAKDTTGASADLTSTAITVKVNERPITGEVTYLSDIDWKYAQSGWESVMKNQYCNGASSGAISLSVDGEQTYFSKGLGANADATVEYDVSSYKAQLEENEKLYFQAYVGIDYFKTAKKQNGDGVYFVIYDGEVDADGNIQGTEIYRSAKLDSYSDAEHISIDISGIQKNLVLFMDKVENNAHDNGDWADAKLIHVPDPNAADKSELKQTLDIAKALKEADYTVESYKALQEALANAEAVYADKKVTQEAVNAQVAALQAAVQGLKVPDAADYQEVLKKLQNKENELTQKDEELKTANAKVTELQSELKTAQDDLKKLQDSVDAKESEIAAKEAEITKLNGELASAKEEVSTLKKEKADLEKSVNDYRARILELEAAAKKQKEESDAAYKKLQEEKEAAEAALKQAQAEIERLKAQQNQEEPKPEKTLKVGDTVTSGNVKYRVINAQKKLAEAYGVESRKVRTLKVAAAVTISGEKVSVTSIAANAFKGMKKLEKVTIGTNVSKIGKNAFSGDSKLKSIQIKSKKLTSVGKGALKNISAKAVIKVPKSKKKAYRSLLKGKGQKKSVKIK</sequence>
<dbReference type="Gene3D" id="1.20.1270.90">
    <property type="entry name" value="AF1782-like"/>
    <property type="match status" value="1"/>
</dbReference>
<dbReference type="Gene3D" id="2.60.120.1060">
    <property type="entry name" value="NPCBM/NEW2 domain"/>
    <property type="match status" value="1"/>
</dbReference>
<dbReference type="Pfam" id="PF08305">
    <property type="entry name" value="NPCBM"/>
    <property type="match status" value="1"/>
</dbReference>
<feature type="coiled-coil region" evidence="4">
    <location>
        <begin position="1807"/>
        <end position="2003"/>
    </location>
</feature>
<dbReference type="InterPro" id="IPR032311">
    <property type="entry name" value="DUF4982"/>
</dbReference>
<reference evidence="7 8" key="1">
    <citation type="submission" date="2021-10" db="EMBL/GenBank/DDBJ databases">
        <title>Anaerobic single-cell dispensing facilitates the cultivation of human gut bacteria.</title>
        <authorList>
            <person name="Afrizal A."/>
        </authorList>
    </citation>
    <scope>NUCLEOTIDE SEQUENCE [LARGE SCALE GENOMIC DNA]</scope>
    <source>
        <strain evidence="7 8">CLA-AA-H246</strain>
    </source>
</reference>
<accession>A0ABS8ESY9</accession>
<dbReference type="InterPro" id="IPR051913">
    <property type="entry name" value="GH2_Domain-Containing"/>
</dbReference>
<dbReference type="InterPro" id="IPR008979">
    <property type="entry name" value="Galactose-bd-like_sf"/>
</dbReference>
<dbReference type="InterPro" id="IPR008965">
    <property type="entry name" value="CBM2/CBM3_carb-bd_dom_sf"/>
</dbReference>
<dbReference type="SUPFAM" id="SSF49384">
    <property type="entry name" value="Carbohydrate-binding domain"/>
    <property type="match status" value="1"/>
</dbReference>
<dbReference type="PRINTS" id="PR00132">
    <property type="entry name" value="GLHYDRLASE2"/>
</dbReference>
<feature type="signal peptide" evidence="5">
    <location>
        <begin position="1"/>
        <end position="26"/>
    </location>
</feature>
<dbReference type="InterPro" id="IPR040605">
    <property type="entry name" value="Glyco_hydro2_dom5"/>
</dbReference>
<dbReference type="Pfam" id="PF02837">
    <property type="entry name" value="Glyco_hydro_2_N"/>
    <property type="match status" value="1"/>
</dbReference>
<protein>
    <submittedName>
        <fullName evidence="7">NPCBM/NEW2 domain-containing protein</fullName>
    </submittedName>
</protein>
<comment type="similarity">
    <text evidence="1">Belongs to the glycosyl hydrolase 2 family.</text>
</comment>
<dbReference type="Gene3D" id="3.80.10.10">
    <property type="entry name" value="Ribonuclease Inhibitor"/>
    <property type="match status" value="1"/>
</dbReference>
<evidence type="ECO:0000259" key="6">
    <source>
        <dbReference type="SMART" id="SM00776"/>
    </source>
</evidence>
<dbReference type="InterPro" id="IPR011081">
    <property type="entry name" value="Big_4"/>
</dbReference>
<dbReference type="SUPFAM" id="SSF49303">
    <property type="entry name" value="beta-Galactosidase/glucuronidase domain"/>
    <property type="match status" value="1"/>
</dbReference>
<dbReference type="InterPro" id="IPR006101">
    <property type="entry name" value="Glyco_hydro_2"/>
</dbReference>
<proteinExistence type="inferred from homology"/>
<feature type="chain" id="PRO_5046740311" evidence="5">
    <location>
        <begin position="27"/>
        <end position="2149"/>
    </location>
</feature>
<dbReference type="Pfam" id="PF18565">
    <property type="entry name" value="Glyco_hydro2_C5"/>
    <property type="match status" value="1"/>
</dbReference>
<evidence type="ECO:0000256" key="4">
    <source>
        <dbReference type="SAM" id="Coils"/>
    </source>
</evidence>
<dbReference type="EMBL" id="JAJEQE010000005">
    <property type="protein sequence ID" value="MCC2148177.1"/>
    <property type="molecule type" value="Genomic_DNA"/>
</dbReference>
<dbReference type="Pfam" id="PF00703">
    <property type="entry name" value="Glyco_hydro_2"/>
    <property type="match status" value="1"/>
</dbReference>
<dbReference type="SUPFAM" id="SSF49785">
    <property type="entry name" value="Galactose-binding domain-like"/>
    <property type="match status" value="3"/>
</dbReference>
<dbReference type="SUPFAM" id="SSF51445">
    <property type="entry name" value="(Trans)glycosidases"/>
    <property type="match status" value="1"/>
</dbReference>
<dbReference type="SMART" id="SM00776">
    <property type="entry name" value="NPCBM"/>
    <property type="match status" value="1"/>
</dbReference>
<dbReference type="InterPro" id="IPR026906">
    <property type="entry name" value="LRR_5"/>
</dbReference>
<dbReference type="InterPro" id="IPR036156">
    <property type="entry name" value="Beta-gal/glucu_dom_sf"/>
</dbReference>
<dbReference type="Pfam" id="PF13306">
    <property type="entry name" value="LRR_5"/>
    <property type="match status" value="1"/>
</dbReference>
<dbReference type="InterPro" id="IPR032675">
    <property type="entry name" value="LRR_dom_sf"/>
</dbReference>
<name>A0ABS8ESY9_9FIRM</name>
<organism evidence="7 8">
    <name type="scientific">Hominisplanchenecus faecis</name>
    <dbReference type="NCBI Taxonomy" id="2885351"/>
    <lineage>
        <taxon>Bacteria</taxon>
        <taxon>Bacillati</taxon>
        <taxon>Bacillota</taxon>
        <taxon>Clostridia</taxon>
        <taxon>Lachnospirales</taxon>
        <taxon>Lachnospiraceae</taxon>
        <taxon>Hominisplanchenecus</taxon>
    </lineage>
</organism>
<dbReference type="Gene3D" id="2.60.120.260">
    <property type="entry name" value="Galactose-binding domain-like"/>
    <property type="match status" value="2"/>
</dbReference>
<dbReference type="Pfam" id="PF07532">
    <property type="entry name" value="Big_4"/>
    <property type="match status" value="1"/>
</dbReference>